<protein>
    <submittedName>
        <fullName evidence="1">Uncharacterized protein</fullName>
    </submittedName>
</protein>
<name>A0A0K2V4D4_LEPSM</name>
<organism evidence="1">
    <name type="scientific">Lepeophtheirus salmonis</name>
    <name type="common">Salmon louse</name>
    <name type="synonym">Caligus salmonis</name>
    <dbReference type="NCBI Taxonomy" id="72036"/>
    <lineage>
        <taxon>Eukaryota</taxon>
        <taxon>Metazoa</taxon>
        <taxon>Ecdysozoa</taxon>
        <taxon>Arthropoda</taxon>
        <taxon>Crustacea</taxon>
        <taxon>Multicrustacea</taxon>
        <taxon>Hexanauplia</taxon>
        <taxon>Copepoda</taxon>
        <taxon>Siphonostomatoida</taxon>
        <taxon>Caligidae</taxon>
        <taxon>Lepeophtheirus</taxon>
    </lineage>
</organism>
<dbReference type="EMBL" id="HACA01027631">
    <property type="protein sequence ID" value="CDW44992.1"/>
    <property type="molecule type" value="Transcribed_RNA"/>
</dbReference>
<sequence length="56" mass="6515">MEDSCIDVCRLCIIAKFSYKKLYIKGMTKCVLMFFPLLHTHTLPHSFNHVVLITIT</sequence>
<evidence type="ECO:0000313" key="1">
    <source>
        <dbReference type="EMBL" id="CDW44992.1"/>
    </source>
</evidence>
<reference evidence="1" key="1">
    <citation type="submission" date="2014-05" db="EMBL/GenBank/DDBJ databases">
        <authorList>
            <person name="Chronopoulou M."/>
        </authorList>
    </citation>
    <scope>NUCLEOTIDE SEQUENCE</scope>
    <source>
        <tissue evidence="1">Whole organism</tissue>
    </source>
</reference>
<accession>A0A0K2V4D4</accession>
<proteinExistence type="predicted"/>
<dbReference type="AlphaFoldDB" id="A0A0K2V4D4"/>